<evidence type="ECO:0000256" key="3">
    <source>
        <dbReference type="ARBA" id="ARBA00022618"/>
    </source>
</evidence>
<sequence>GFLTALSFILSFFLIFHGKQVKILLTINIRMRLLILILLSVLVLFQHDFWFGSNGFLDYRQNAEKIKENQAENEKLSQRNQRINAEIQGLTKGFEAIEERARMQHGLVKENEVFYHIVKESK</sequence>
<keyword evidence="4 9" id="KW-0812">Transmembrane</keyword>
<dbReference type="Pfam" id="PF04977">
    <property type="entry name" value="DivIC"/>
    <property type="match status" value="1"/>
</dbReference>
<evidence type="ECO:0000313" key="11">
    <source>
        <dbReference type="Proteomes" id="UP000005596"/>
    </source>
</evidence>
<keyword evidence="7" id="KW-0131">Cell cycle</keyword>
<keyword evidence="5 9" id="KW-1133">Transmembrane helix</keyword>
<gene>
    <name evidence="10" type="primary">ftsB</name>
    <name evidence="10" type="ORF">CGSHiR3021_11546</name>
</gene>
<evidence type="ECO:0000256" key="7">
    <source>
        <dbReference type="ARBA" id="ARBA00023306"/>
    </source>
</evidence>
<dbReference type="AlphaFoldDB" id="A4P1B2"/>
<dbReference type="Proteomes" id="UP000005596">
    <property type="component" value="Unassembled WGS sequence"/>
</dbReference>
<feature type="transmembrane region" description="Helical" evidence="9">
    <location>
        <begin position="34"/>
        <end position="57"/>
    </location>
</feature>
<accession>A4P1B2</accession>
<dbReference type="EMBL" id="AAZJ01000026">
    <property type="protein sequence ID" value="EDK12801.1"/>
    <property type="molecule type" value="Genomic_DNA"/>
</dbReference>
<dbReference type="InterPro" id="IPR023081">
    <property type="entry name" value="Cell_div_FtsB"/>
</dbReference>
<evidence type="ECO:0000256" key="2">
    <source>
        <dbReference type="ARBA" id="ARBA00022519"/>
    </source>
</evidence>
<organism evidence="10 11">
    <name type="scientific">Haemophilus influenzae 22.4-21</name>
    <dbReference type="NCBI Taxonomy" id="375063"/>
    <lineage>
        <taxon>Bacteria</taxon>
        <taxon>Pseudomonadati</taxon>
        <taxon>Pseudomonadota</taxon>
        <taxon>Gammaproteobacteria</taxon>
        <taxon>Pasteurellales</taxon>
        <taxon>Pasteurellaceae</taxon>
        <taxon>Haemophilus</taxon>
    </lineage>
</organism>
<name>A4P1B2_HAEIF</name>
<dbReference type="PANTHER" id="PTHR37485">
    <property type="entry name" value="CELL DIVISION PROTEIN FTSB"/>
    <property type="match status" value="1"/>
</dbReference>
<reference evidence="10 11" key="1">
    <citation type="journal article" date="2007" name="Genome Biol.">
        <title>Characterization and modeling of the Haemophilus influenzae core and supragenomes based on the complete genomic sequences of Rd and 12 clinical nontypeable strains.</title>
        <authorList>
            <person name="Hogg J.S."/>
            <person name="Hu F.Z."/>
            <person name="Janto B."/>
            <person name="Boissy R."/>
            <person name="Hayes J."/>
            <person name="Keefe R."/>
            <person name="Post J.C."/>
            <person name="Ehrlich G.D."/>
        </authorList>
    </citation>
    <scope>NUCLEOTIDE SEQUENCE [LARGE SCALE GENOMIC DNA]</scope>
    <source>
        <strain evidence="10 11">22.4-21</strain>
    </source>
</reference>
<proteinExistence type="inferred from homology"/>
<keyword evidence="8" id="KW-0175">Coiled coil</keyword>
<dbReference type="InterPro" id="IPR007060">
    <property type="entry name" value="FtsL/DivIC"/>
</dbReference>
<dbReference type="GO" id="GO:0043093">
    <property type="term" value="P:FtsZ-dependent cytokinesis"/>
    <property type="evidence" value="ECO:0007669"/>
    <property type="project" value="TreeGrafter"/>
</dbReference>
<keyword evidence="2" id="KW-0997">Cell inner membrane</keyword>
<dbReference type="GO" id="GO:0030428">
    <property type="term" value="C:cell septum"/>
    <property type="evidence" value="ECO:0007669"/>
    <property type="project" value="TreeGrafter"/>
</dbReference>
<dbReference type="HAMAP" id="MF_00599">
    <property type="entry name" value="FtsB"/>
    <property type="match status" value="1"/>
</dbReference>
<keyword evidence="1" id="KW-1003">Cell membrane</keyword>
<evidence type="ECO:0000313" key="10">
    <source>
        <dbReference type="EMBL" id="EDK12801.1"/>
    </source>
</evidence>
<evidence type="ECO:0000256" key="9">
    <source>
        <dbReference type="SAM" id="Phobius"/>
    </source>
</evidence>
<evidence type="ECO:0000256" key="1">
    <source>
        <dbReference type="ARBA" id="ARBA00022475"/>
    </source>
</evidence>
<evidence type="ECO:0000256" key="8">
    <source>
        <dbReference type="SAM" id="Coils"/>
    </source>
</evidence>
<feature type="non-terminal residue" evidence="10">
    <location>
        <position position="1"/>
    </location>
</feature>
<keyword evidence="3" id="KW-0132">Cell division</keyword>
<evidence type="ECO:0000256" key="4">
    <source>
        <dbReference type="ARBA" id="ARBA00022692"/>
    </source>
</evidence>
<keyword evidence="6 9" id="KW-0472">Membrane</keyword>
<feature type="coiled-coil region" evidence="8">
    <location>
        <begin position="59"/>
        <end position="93"/>
    </location>
</feature>
<evidence type="ECO:0000256" key="5">
    <source>
        <dbReference type="ARBA" id="ARBA00022989"/>
    </source>
</evidence>
<dbReference type="NCBIfam" id="NF002058">
    <property type="entry name" value="PRK00888.1"/>
    <property type="match status" value="1"/>
</dbReference>
<evidence type="ECO:0000256" key="6">
    <source>
        <dbReference type="ARBA" id="ARBA00023136"/>
    </source>
</evidence>
<dbReference type="PANTHER" id="PTHR37485:SF1">
    <property type="entry name" value="CELL DIVISION PROTEIN FTSB"/>
    <property type="match status" value="1"/>
</dbReference>
<protein>
    <submittedName>
        <fullName evidence="10">Cell divison protein FtsB</fullName>
    </submittedName>
</protein>